<dbReference type="GO" id="GO:0016301">
    <property type="term" value="F:kinase activity"/>
    <property type="evidence" value="ECO:0007669"/>
    <property type="project" value="UniProtKB-KW"/>
</dbReference>
<sequence length="330" mass="35714">MSGCVLRGKRRRCSSARSGLTRCRSWRGVRGRIACRPRAIQAEPLLLQPLAVSWKGCTIRRRAGSRTVLRRAHPIRFERGTSSGRTEPSLVTCELDSGEEVEVVAKFSAGCFEGEVSLAMEVLAACLAADLGLPIPEPFVLEVSPEWANTIPDAARRAKILAGSPVAFGSRLAVGQFAAWNSGNQILDAMRPKAAGIFVFDAAIQNVDRRTSNPNCLVRGDDLIIFDHELAFSHRLPLFGWIPPWRLGGLTCFEHGGHIFWSGLKGSNVDLSPIGATWAGLSDGRIADYEAAVPPEWANAAPAVSVAAKLIRDARDNIDGVLAEVRRVLS</sequence>
<dbReference type="InterPro" id="IPR046748">
    <property type="entry name" value="HipA_2"/>
</dbReference>
<protein>
    <submittedName>
        <fullName evidence="2">HipA family kinase</fullName>
    </submittedName>
</protein>
<comment type="caution">
    <text evidence="2">The sequence shown here is derived from an EMBL/GenBank/DDBJ whole genome shotgun (WGS) entry which is preliminary data.</text>
</comment>
<evidence type="ECO:0000259" key="1">
    <source>
        <dbReference type="Pfam" id="PF20613"/>
    </source>
</evidence>
<feature type="domain" description="HipA-like kinase" evidence="1">
    <location>
        <begin position="82"/>
        <end position="235"/>
    </location>
</feature>
<evidence type="ECO:0000313" key="2">
    <source>
        <dbReference type="EMBL" id="MFG1250617.1"/>
    </source>
</evidence>
<reference evidence="2 3" key="1">
    <citation type="submission" date="2024-02" db="EMBL/GenBank/DDBJ databases">
        <title>Expansion and revision of Xanthobacter and proposal of Roseixanthobacter gen. nov.</title>
        <authorList>
            <person name="Soltysiak M.P.M."/>
            <person name="Jalihal A."/>
            <person name="Ory A."/>
            <person name="Chrisophersen C."/>
            <person name="Lee A.D."/>
            <person name="Boulton J."/>
            <person name="Springer M."/>
        </authorList>
    </citation>
    <scope>NUCLEOTIDE SEQUENCE [LARGE SCALE GENOMIC DNA]</scope>
    <source>
        <strain evidence="2 3">CB5</strain>
    </source>
</reference>
<keyword evidence="2" id="KW-0808">Transferase</keyword>
<accession>A0ABW6ZA23</accession>
<dbReference type="Pfam" id="PF20613">
    <property type="entry name" value="HipA_2"/>
    <property type="match status" value="1"/>
</dbReference>
<gene>
    <name evidence="2" type="ORF">V5F30_00265</name>
</gene>
<organism evidence="2 3">
    <name type="scientific">Xanthobacter aminoxidans</name>
    <dbReference type="NCBI Taxonomy" id="186280"/>
    <lineage>
        <taxon>Bacteria</taxon>
        <taxon>Pseudomonadati</taxon>
        <taxon>Pseudomonadota</taxon>
        <taxon>Alphaproteobacteria</taxon>
        <taxon>Hyphomicrobiales</taxon>
        <taxon>Xanthobacteraceae</taxon>
        <taxon>Xanthobacter</taxon>
    </lineage>
</organism>
<keyword evidence="3" id="KW-1185">Reference proteome</keyword>
<proteinExistence type="predicted"/>
<keyword evidence="2" id="KW-0418">Kinase</keyword>
<name>A0ABW6ZA23_9HYPH</name>
<dbReference type="RefSeq" id="WP_394007018.1">
    <property type="nucleotide sequence ID" value="NZ_JBAFUR010000001.1"/>
</dbReference>
<dbReference type="Proteomes" id="UP001604043">
    <property type="component" value="Unassembled WGS sequence"/>
</dbReference>
<dbReference type="EMBL" id="JBAFUR010000001">
    <property type="protein sequence ID" value="MFG1250617.1"/>
    <property type="molecule type" value="Genomic_DNA"/>
</dbReference>
<evidence type="ECO:0000313" key="3">
    <source>
        <dbReference type="Proteomes" id="UP001604043"/>
    </source>
</evidence>